<evidence type="ECO:0000256" key="2">
    <source>
        <dbReference type="SAM" id="Phobius"/>
    </source>
</evidence>
<keyword evidence="2" id="KW-1133">Transmembrane helix</keyword>
<accession>C8NR70</accession>
<evidence type="ECO:0000313" key="3">
    <source>
        <dbReference type="EMBL" id="BAC17041.1"/>
    </source>
</evidence>
<dbReference type="Pfam" id="PF03334">
    <property type="entry name" value="PhaG_MnhG_YufB"/>
    <property type="match status" value="1"/>
</dbReference>
<keyword evidence="2" id="KW-0472">Membrane</keyword>
<dbReference type="RefSeq" id="WP_006768457.1">
    <property type="nucleotide sequence ID" value="NC_004369.1"/>
</dbReference>
<dbReference type="GO" id="GO:0015385">
    <property type="term" value="F:sodium:proton antiporter activity"/>
    <property type="evidence" value="ECO:0007669"/>
    <property type="project" value="TreeGrafter"/>
</dbReference>
<dbReference type="HOGENOM" id="CLU_121334_0_7_11"/>
<keyword evidence="4" id="KW-1185">Reference proteome</keyword>
<proteinExistence type="inferred from homology"/>
<protein>
    <submittedName>
        <fullName evidence="3">Uncharacterized protein</fullName>
    </submittedName>
</protein>
<dbReference type="Proteomes" id="UP000001409">
    <property type="component" value="Chromosome"/>
</dbReference>
<dbReference type="AlphaFoldDB" id="Q8FTZ1"/>
<keyword evidence="2" id="KW-0812">Transmembrane</keyword>
<reference evidence="3 4" key="1">
    <citation type="journal article" date="2003" name="Genome Res.">
        <title>Comparative complete genome sequence analysis of the amino acid replacements responsible for the thermostability of Corynebacterium efficiens.</title>
        <authorList>
            <person name="Nishio Y."/>
            <person name="Nakamura Y."/>
            <person name="Kawarabayasi Y."/>
            <person name="Usuda Y."/>
            <person name="Kimura E."/>
            <person name="Sugimoto S."/>
            <person name="Matsui K."/>
            <person name="Yamagishi A."/>
            <person name="Kikuchi H."/>
            <person name="Ikeo K."/>
            <person name="Gojobori T."/>
        </authorList>
    </citation>
    <scope>NUCLEOTIDE SEQUENCE [LARGE SCALE GENOMIC DNA]</scope>
    <source>
        <strain evidence="4">DSM 44549 / YS-314 / AJ 12310 / JCM 11189 / NBRC 100395</strain>
    </source>
</reference>
<evidence type="ECO:0000256" key="1">
    <source>
        <dbReference type="ARBA" id="ARBA00008404"/>
    </source>
</evidence>
<dbReference type="EMBL" id="BA000035">
    <property type="protein sequence ID" value="BAC17041.1"/>
    <property type="molecule type" value="Genomic_DNA"/>
</dbReference>
<accession>Q8FTZ1</accession>
<sequence>MSDYISVIGDVMILLGLLVFVTAGIGFLKFPDVYMRVSALGTAGGIGIILVVAGALFHNLSWMNLFLALTIIVIQLGTSAVGSTAVARSALLTGVKMEHWQYDELEEDINSLRAQADKPAR</sequence>
<dbReference type="InterPro" id="IPR005133">
    <property type="entry name" value="PhaG_MnhG_YufB"/>
</dbReference>
<dbReference type="STRING" id="196164.gene:10740627"/>
<feature type="transmembrane region" description="Helical" evidence="2">
    <location>
        <begin position="37"/>
        <end position="57"/>
    </location>
</feature>
<dbReference type="OrthoDB" id="3430828at2"/>
<feature type="transmembrane region" description="Helical" evidence="2">
    <location>
        <begin position="12"/>
        <end position="30"/>
    </location>
</feature>
<dbReference type="KEGG" id="cef:CE0231"/>
<name>Q8FTZ1_COREF</name>
<dbReference type="PANTHER" id="PTHR34703">
    <property type="entry name" value="ANTIPORTER SUBUNIT MNHG2-RELATED"/>
    <property type="match status" value="1"/>
</dbReference>
<organism evidence="3 4">
    <name type="scientific">Corynebacterium efficiens (strain DSM 44549 / YS-314 / AJ 12310 / JCM 11189 / NBRC 100395)</name>
    <dbReference type="NCBI Taxonomy" id="196164"/>
    <lineage>
        <taxon>Bacteria</taxon>
        <taxon>Bacillati</taxon>
        <taxon>Actinomycetota</taxon>
        <taxon>Actinomycetes</taxon>
        <taxon>Mycobacteriales</taxon>
        <taxon>Corynebacteriaceae</taxon>
        <taxon>Corynebacterium</taxon>
    </lineage>
</organism>
<evidence type="ECO:0000313" key="4">
    <source>
        <dbReference type="Proteomes" id="UP000001409"/>
    </source>
</evidence>
<comment type="similarity">
    <text evidence="1">Belongs to the CPA3 antiporters (TC 2.A.63) subunit G family.</text>
</comment>
<dbReference type="eggNOG" id="COG1320">
    <property type="taxonomic scope" value="Bacteria"/>
</dbReference>
<feature type="transmembrane region" description="Helical" evidence="2">
    <location>
        <begin position="63"/>
        <end position="87"/>
    </location>
</feature>
<dbReference type="PANTHER" id="PTHR34703:SF1">
    <property type="entry name" value="ANTIPORTER SUBUNIT MNHG2-RELATED"/>
    <property type="match status" value="1"/>
</dbReference>